<gene>
    <name evidence="2" type="ORF">BOW53_15670</name>
</gene>
<organism evidence="2 3">
    <name type="scientific">Solemya pervernicosa gill symbiont</name>
    <dbReference type="NCBI Taxonomy" id="642797"/>
    <lineage>
        <taxon>Bacteria</taxon>
        <taxon>Pseudomonadati</taxon>
        <taxon>Pseudomonadota</taxon>
        <taxon>Gammaproteobacteria</taxon>
        <taxon>sulfur-oxidizing symbionts</taxon>
    </lineage>
</organism>
<keyword evidence="1" id="KW-1133">Transmembrane helix</keyword>
<dbReference type="AlphaFoldDB" id="A0A1T2L032"/>
<dbReference type="OrthoDB" id="2489132at2"/>
<reference evidence="2 3" key="1">
    <citation type="submission" date="2016-11" db="EMBL/GenBank/DDBJ databases">
        <title>Mixed transmission modes and dynamic genome evolution in an obligate animal-bacterial symbiosis.</title>
        <authorList>
            <person name="Russell S.L."/>
            <person name="Corbett-Detig R.B."/>
            <person name="Cavanaugh C.M."/>
        </authorList>
    </citation>
    <scope>NUCLEOTIDE SEQUENCE [LARGE SCALE GENOMIC DNA]</scope>
    <source>
        <strain evidence="2">Sveles-Q1</strain>
    </source>
</reference>
<evidence type="ECO:0000313" key="2">
    <source>
        <dbReference type="EMBL" id="OOZ38414.1"/>
    </source>
</evidence>
<comment type="caution">
    <text evidence="2">The sequence shown here is derived from an EMBL/GenBank/DDBJ whole genome shotgun (WGS) entry which is preliminary data.</text>
</comment>
<name>A0A1T2L032_9GAMM</name>
<evidence type="ECO:0000313" key="3">
    <source>
        <dbReference type="Proteomes" id="UP000191110"/>
    </source>
</evidence>
<evidence type="ECO:0000256" key="1">
    <source>
        <dbReference type="SAM" id="Phobius"/>
    </source>
</evidence>
<dbReference type="Pfam" id="PF22673">
    <property type="entry name" value="MCP-like_PDC_1"/>
    <property type="match status" value="1"/>
</dbReference>
<keyword evidence="1" id="KW-0472">Membrane</keyword>
<dbReference type="EMBL" id="MPRL01000094">
    <property type="protein sequence ID" value="OOZ38414.1"/>
    <property type="molecule type" value="Genomic_DNA"/>
</dbReference>
<feature type="transmembrane region" description="Helical" evidence="1">
    <location>
        <begin position="20"/>
        <end position="43"/>
    </location>
</feature>
<dbReference type="Proteomes" id="UP000191110">
    <property type="component" value="Unassembled WGS sequence"/>
</dbReference>
<proteinExistence type="predicted"/>
<dbReference type="CDD" id="cd12913">
    <property type="entry name" value="PDC1_MCP_like"/>
    <property type="match status" value="1"/>
</dbReference>
<keyword evidence="3" id="KW-1185">Reference proteome</keyword>
<dbReference type="Gene3D" id="3.30.450.20">
    <property type="entry name" value="PAS domain"/>
    <property type="match status" value="1"/>
</dbReference>
<accession>A0A1T2L032</accession>
<protein>
    <recommendedName>
        <fullName evidence="4">Cache domain-containing protein</fullName>
    </recommendedName>
</protein>
<sequence>MGESDDFEGKSQPIKWNKSLLLKLPLLFALLLVTVLISTQLILENIVEPTLDKQADNLMEQVGSSIVLELESRIAHTEALTKAIAGAGEILPQDESAHKHSLLHLVDQPGTASYVAGGGVWPEPYLFDDHVERRSFFWGRNAEGKLDYYEDYNDPEGPGYHHEEWYVPAKMLQRGEVYWSRSYFDPYSGQAMVTCTAPMFREGRFYGVSTIDLKLKGLNELLEEKSSVLGGYVFVLDRFGAFISFPEESMFKKSVTNAAGEEHEELLNYSDLAANNAHFQPIAKTIDLLQADLVNNAIQTGNFSEELVEYLSKESYQISTSDARILAATLSDTRHAEDSSPLLLKTFSIENDLLLGEASQVGVFHVPGTYWKIVTVAPESRGFNALSSMRLPLFTAVAAITIVLAIGFVFLLRLFSIRLSA</sequence>
<evidence type="ECO:0008006" key="4">
    <source>
        <dbReference type="Google" id="ProtNLM"/>
    </source>
</evidence>
<keyword evidence="1" id="KW-0812">Transmembrane</keyword>
<feature type="transmembrane region" description="Helical" evidence="1">
    <location>
        <begin position="393"/>
        <end position="415"/>
    </location>
</feature>